<evidence type="ECO:0000256" key="2">
    <source>
        <dbReference type="ARBA" id="ARBA00022884"/>
    </source>
</evidence>
<dbReference type="EMBL" id="AP021874">
    <property type="protein sequence ID" value="BBO66750.1"/>
    <property type="molecule type" value="Genomic_DNA"/>
</dbReference>
<gene>
    <name evidence="3" type="primary">flbT</name>
    <name evidence="3" type="ORF">DSCA_06800</name>
</gene>
<keyword evidence="2" id="KW-0694">RNA-binding</keyword>
<evidence type="ECO:0000313" key="3">
    <source>
        <dbReference type="EMBL" id="BBO66750.1"/>
    </source>
</evidence>
<name>A0A5K7YFE3_9BACT</name>
<dbReference type="AlphaFoldDB" id="A0A5K7YFE3"/>
<evidence type="ECO:0000313" key="4">
    <source>
        <dbReference type="Proteomes" id="UP000427906"/>
    </source>
</evidence>
<dbReference type="Proteomes" id="UP000427906">
    <property type="component" value="Chromosome"/>
</dbReference>
<proteinExistence type="predicted"/>
<keyword evidence="1" id="KW-1005">Bacterial flagellum biogenesis</keyword>
<dbReference type="OrthoDB" id="8561314at2"/>
<organism evidence="3 4">
    <name type="scientific">Desulfosarcina alkanivorans</name>
    <dbReference type="NCBI Taxonomy" id="571177"/>
    <lineage>
        <taxon>Bacteria</taxon>
        <taxon>Pseudomonadati</taxon>
        <taxon>Thermodesulfobacteriota</taxon>
        <taxon>Desulfobacteria</taxon>
        <taxon>Desulfobacterales</taxon>
        <taxon>Desulfosarcinaceae</taxon>
        <taxon>Desulfosarcina</taxon>
    </lineage>
</organism>
<dbReference type="GO" id="GO:1902209">
    <property type="term" value="P:negative regulation of bacterial-type flagellum assembly"/>
    <property type="evidence" value="ECO:0007669"/>
    <property type="project" value="InterPro"/>
</dbReference>
<keyword evidence="4" id="KW-1185">Reference proteome</keyword>
<dbReference type="RefSeq" id="WP_155315085.1">
    <property type="nucleotide sequence ID" value="NZ_AP021874.1"/>
</dbReference>
<dbReference type="GO" id="GO:0006402">
    <property type="term" value="P:mRNA catabolic process"/>
    <property type="evidence" value="ECO:0007669"/>
    <property type="project" value="InterPro"/>
</dbReference>
<accession>A0A5K7YFE3</accession>
<dbReference type="GO" id="GO:0048027">
    <property type="term" value="F:mRNA 5'-UTR binding"/>
    <property type="evidence" value="ECO:0007669"/>
    <property type="project" value="InterPro"/>
</dbReference>
<reference evidence="3 4" key="1">
    <citation type="submission" date="2019-11" db="EMBL/GenBank/DDBJ databases">
        <title>Comparative genomics of hydrocarbon-degrading Desulfosarcina strains.</title>
        <authorList>
            <person name="Watanabe M."/>
            <person name="Kojima H."/>
            <person name="Fukui M."/>
        </authorList>
    </citation>
    <scope>NUCLEOTIDE SEQUENCE [LARGE SCALE GENOMIC DNA]</scope>
    <source>
        <strain evidence="3 4">PL12</strain>
    </source>
</reference>
<dbReference type="InterPro" id="IPR009967">
    <property type="entry name" value="Flagellum_FlbT"/>
</dbReference>
<sequence>MALKISLKPGERIVIGGAVVTNGSSKTELFFENKVPILRDKDIMNESDAYSPARRIYFVVQLMYIDENHLTLHHKNYWKFVNEFIKAAPSSLTIVDQMNDQILKCQYYAALKTAKSLIDYEQEVISRVS</sequence>
<dbReference type="Pfam" id="PF07378">
    <property type="entry name" value="FlbT"/>
    <property type="match status" value="1"/>
</dbReference>
<protein>
    <submittedName>
        <fullName evidence="3">Putative flagellum biosynthesis repressor protein FlbT</fullName>
    </submittedName>
</protein>
<evidence type="ECO:0000256" key="1">
    <source>
        <dbReference type="ARBA" id="ARBA00022795"/>
    </source>
</evidence>
<dbReference type="KEGG" id="dalk:DSCA_06800"/>